<dbReference type="Proteomes" id="UP000636505">
    <property type="component" value="Unassembled WGS sequence"/>
</dbReference>
<protein>
    <submittedName>
        <fullName evidence="2">Uncharacterized protein</fullName>
    </submittedName>
</protein>
<accession>A0A8J7AJF8</accession>
<reference evidence="2" key="1">
    <citation type="submission" date="2020-10" db="EMBL/GenBank/DDBJ databases">
        <authorList>
            <person name="Castelo-Branco R."/>
            <person name="Eusebio N."/>
            <person name="Adriana R."/>
            <person name="Vieira A."/>
            <person name="Brugerolle De Fraissinette N."/>
            <person name="Rezende De Castro R."/>
            <person name="Schneider M.P."/>
            <person name="Vasconcelos V."/>
            <person name="Leao P.N."/>
        </authorList>
    </citation>
    <scope>NUCLEOTIDE SEQUENCE</scope>
    <source>
        <strain evidence="2">LEGE 07310</strain>
    </source>
</reference>
<feature type="region of interest" description="Disordered" evidence="1">
    <location>
        <begin position="1"/>
        <end position="51"/>
    </location>
</feature>
<dbReference type="AlphaFoldDB" id="A0A8J7AJF8"/>
<comment type="caution">
    <text evidence="2">The sequence shown here is derived from an EMBL/GenBank/DDBJ whole genome shotgun (WGS) entry which is preliminary data.</text>
</comment>
<dbReference type="RefSeq" id="WP_193904405.1">
    <property type="nucleotide sequence ID" value="NZ_JADEXG010000001.1"/>
</dbReference>
<organism evidence="2 3">
    <name type="scientific">Vasconcelosia minhoensis LEGE 07310</name>
    <dbReference type="NCBI Taxonomy" id="915328"/>
    <lineage>
        <taxon>Bacteria</taxon>
        <taxon>Bacillati</taxon>
        <taxon>Cyanobacteriota</taxon>
        <taxon>Cyanophyceae</taxon>
        <taxon>Nodosilineales</taxon>
        <taxon>Cymatolegaceae</taxon>
        <taxon>Vasconcelosia</taxon>
        <taxon>Vasconcelosia minhoensis</taxon>
    </lineage>
</organism>
<gene>
    <name evidence="2" type="ORF">IQ241_00250</name>
</gene>
<name>A0A8J7AJF8_9CYAN</name>
<proteinExistence type="predicted"/>
<keyword evidence="3" id="KW-1185">Reference proteome</keyword>
<dbReference type="EMBL" id="JADEXG010000001">
    <property type="protein sequence ID" value="MBE9075744.1"/>
    <property type="molecule type" value="Genomic_DNA"/>
</dbReference>
<evidence type="ECO:0000313" key="3">
    <source>
        <dbReference type="Proteomes" id="UP000636505"/>
    </source>
</evidence>
<sequence length="51" mass="5598">MNTDRPAQPSAVDPAHDETHTRRSSRSGSSRNPENICLVYPDGHVVQQPAD</sequence>
<evidence type="ECO:0000256" key="1">
    <source>
        <dbReference type="SAM" id="MobiDB-lite"/>
    </source>
</evidence>
<evidence type="ECO:0000313" key="2">
    <source>
        <dbReference type="EMBL" id="MBE9075744.1"/>
    </source>
</evidence>